<feature type="compositionally biased region" description="Polar residues" evidence="6">
    <location>
        <begin position="333"/>
        <end position="344"/>
    </location>
</feature>
<evidence type="ECO:0000256" key="1">
    <source>
        <dbReference type="ARBA" id="ARBA00004141"/>
    </source>
</evidence>
<dbReference type="InterPro" id="IPR049326">
    <property type="entry name" value="Rhodopsin_dom_fungi"/>
</dbReference>
<sequence length="412" mass="46474">MATSPAPMTAQQLELYGEDRRWELYGTLIPLLIINNVVAGARLWAHWRPRKNGSRTIFAEDFFILLSALCIDAVIGNLLAATRYGLGLHSWRINAEDANFPSNLSHIFEVSQSQKSHSQTKRGIDECQHVWATMILTGPTFTFIKLTLLFFYRRLFLVNQAWLRIAWWVNTVYVIMWLFGSTGYYLFQCWPPQWYFMRYYERYKRPPPYLISGQCNATSVTNVSIPLIFGLFSDVMILLLPITTISGLHMTRRAKIGLTLVFSVGLIACLLDLVRIVELNVDTDDKIDPSYGVVIFLMLSAATEVAAVVCASLPIIGPQALHQFKSQRDPSYPQDSQPTLSTGARSRRGRGFEQLHGSRDEGICKDSEVIGLNKIEVRANDPQRAHLAPIRNGSILVQNEVKVTVDSGKCAD</sequence>
<feature type="transmembrane region" description="Helical" evidence="7">
    <location>
        <begin position="223"/>
        <end position="244"/>
    </location>
</feature>
<feature type="transmembrane region" description="Helical" evidence="7">
    <location>
        <begin position="289"/>
        <end position="316"/>
    </location>
</feature>
<keyword evidence="2 7" id="KW-0812">Transmembrane</keyword>
<dbReference type="AlphaFoldDB" id="A0A167YCB2"/>
<dbReference type="Proteomes" id="UP000078544">
    <property type="component" value="Unassembled WGS sequence"/>
</dbReference>
<feature type="domain" description="Rhodopsin" evidence="8">
    <location>
        <begin position="42"/>
        <end position="317"/>
    </location>
</feature>
<evidence type="ECO:0000313" key="9">
    <source>
        <dbReference type="EMBL" id="KZZ91147.1"/>
    </source>
</evidence>
<evidence type="ECO:0000256" key="7">
    <source>
        <dbReference type="SAM" id="Phobius"/>
    </source>
</evidence>
<feature type="transmembrane region" description="Helical" evidence="7">
    <location>
        <begin position="165"/>
        <end position="187"/>
    </location>
</feature>
<evidence type="ECO:0000256" key="5">
    <source>
        <dbReference type="ARBA" id="ARBA00038359"/>
    </source>
</evidence>
<evidence type="ECO:0000256" key="6">
    <source>
        <dbReference type="SAM" id="MobiDB-lite"/>
    </source>
</evidence>
<comment type="caution">
    <text evidence="9">The sequence shown here is derived from an EMBL/GenBank/DDBJ whole genome shotgun (WGS) entry which is preliminary data.</text>
</comment>
<feature type="region of interest" description="Disordered" evidence="6">
    <location>
        <begin position="326"/>
        <end position="351"/>
    </location>
</feature>
<protein>
    <recommendedName>
        <fullName evidence="8">Rhodopsin domain-containing protein</fullName>
    </recommendedName>
</protein>
<feature type="transmembrane region" description="Helical" evidence="7">
    <location>
        <begin position="256"/>
        <end position="277"/>
    </location>
</feature>
<comment type="subcellular location">
    <subcellularLocation>
        <location evidence="1">Membrane</location>
        <topology evidence="1">Multi-pass membrane protein</topology>
    </subcellularLocation>
</comment>
<reference evidence="9 10" key="1">
    <citation type="journal article" date="2016" name="Genome Biol. Evol.">
        <title>Divergent and convergent evolution of fungal pathogenicity.</title>
        <authorList>
            <person name="Shang Y."/>
            <person name="Xiao G."/>
            <person name="Zheng P."/>
            <person name="Cen K."/>
            <person name="Zhan S."/>
            <person name="Wang C."/>
        </authorList>
    </citation>
    <scope>NUCLEOTIDE SEQUENCE [LARGE SCALE GENOMIC DNA]</scope>
    <source>
        <strain evidence="9 10">RCEF 2490</strain>
    </source>
</reference>
<dbReference type="GO" id="GO:0016020">
    <property type="term" value="C:membrane"/>
    <property type="evidence" value="ECO:0007669"/>
    <property type="project" value="UniProtKB-SubCell"/>
</dbReference>
<evidence type="ECO:0000259" key="8">
    <source>
        <dbReference type="Pfam" id="PF20684"/>
    </source>
</evidence>
<keyword evidence="4 7" id="KW-0472">Membrane</keyword>
<evidence type="ECO:0000313" key="10">
    <source>
        <dbReference type="Proteomes" id="UP000078544"/>
    </source>
</evidence>
<evidence type="ECO:0000256" key="4">
    <source>
        <dbReference type="ARBA" id="ARBA00023136"/>
    </source>
</evidence>
<gene>
    <name evidence="9" type="ORF">AAL_06888</name>
</gene>
<proteinExistence type="inferred from homology"/>
<evidence type="ECO:0000256" key="2">
    <source>
        <dbReference type="ARBA" id="ARBA00022692"/>
    </source>
</evidence>
<dbReference type="PANTHER" id="PTHR33048">
    <property type="entry name" value="PTH11-LIKE INTEGRAL MEMBRANE PROTEIN (AFU_ORTHOLOGUE AFUA_5G11245)"/>
    <property type="match status" value="1"/>
</dbReference>
<dbReference type="InterPro" id="IPR052337">
    <property type="entry name" value="SAT4-like"/>
</dbReference>
<dbReference type="Pfam" id="PF20684">
    <property type="entry name" value="Fung_rhodopsin"/>
    <property type="match status" value="1"/>
</dbReference>
<keyword evidence="10" id="KW-1185">Reference proteome</keyword>
<feature type="transmembrane region" description="Helical" evidence="7">
    <location>
        <begin position="24"/>
        <end position="45"/>
    </location>
</feature>
<name>A0A167YCB2_9HYPO</name>
<accession>A0A167YCB2</accession>
<organism evidence="9 10">
    <name type="scientific">Moelleriella libera RCEF 2490</name>
    <dbReference type="NCBI Taxonomy" id="1081109"/>
    <lineage>
        <taxon>Eukaryota</taxon>
        <taxon>Fungi</taxon>
        <taxon>Dikarya</taxon>
        <taxon>Ascomycota</taxon>
        <taxon>Pezizomycotina</taxon>
        <taxon>Sordariomycetes</taxon>
        <taxon>Hypocreomycetidae</taxon>
        <taxon>Hypocreales</taxon>
        <taxon>Clavicipitaceae</taxon>
        <taxon>Moelleriella</taxon>
    </lineage>
</organism>
<feature type="transmembrane region" description="Helical" evidence="7">
    <location>
        <begin position="57"/>
        <end position="80"/>
    </location>
</feature>
<keyword evidence="3 7" id="KW-1133">Transmembrane helix</keyword>
<feature type="transmembrane region" description="Helical" evidence="7">
    <location>
        <begin position="130"/>
        <end position="153"/>
    </location>
</feature>
<evidence type="ECO:0000256" key="3">
    <source>
        <dbReference type="ARBA" id="ARBA00022989"/>
    </source>
</evidence>
<dbReference type="OrthoDB" id="444631at2759"/>
<dbReference type="PANTHER" id="PTHR33048:SF47">
    <property type="entry name" value="INTEGRAL MEMBRANE PROTEIN-RELATED"/>
    <property type="match status" value="1"/>
</dbReference>
<dbReference type="EMBL" id="AZGY01000019">
    <property type="protein sequence ID" value="KZZ91147.1"/>
    <property type="molecule type" value="Genomic_DNA"/>
</dbReference>
<comment type="similarity">
    <text evidence="5">Belongs to the SAT4 family.</text>
</comment>